<dbReference type="RefSeq" id="WP_089399041.1">
    <property type="nucleotide sequence ID" value="NZ_FZOT01000004.1"/>
</dbReference>
<dbReference type="PIRSF" id="PIRSF029669">
    <property type="entry name" value="UCP029669"/>
    <property type="match status" value="1"/>
</dbReference>
<dbReference type="SUPFAM" id="SSF110849">
    <property type="entry name" value="ParB/Sulfiredoxin"/>
    <property type="match status" value="1"/>
</dbReference>
<proteinExistence type="predicted"/>
<protein>
    <recommendedName>
        <fullName evidence="4">ParB-like nuclease</fullName>
    </recommendedName>
</protein>
<accession>A0A239G2Z7</accession>
<dbReference type="EMBL" id="FZOT01000004">
    <property type="protein sequence ID" value="SNS62942.1"/>
    <property type="molecule type" value="Genomic_DNA"/>
</dbReference>
<keyword evidence="3" id="KW-1185">Reference proteome</keyword>
<dbReference type="Proteomes" id="UP000198284">
    <property type="component" value="Unassembled WGS sequence"/>
</dbReference>
<reference evidence="2 3" key="1">
    <citation type="submission" date="2017-06" db="EMBL/GenBank/DDBJ databases">
        <authorList>
            <person name="Kim H.J."/>
            <person name="Triplett B.A."/>
        </authorList>
    </citation>
    <scope>NUCLEOTIDE SEQUENCE [LARGE SCALE GENOMIC DNA]</scope>
    <source>
        <strain evidence="2 3">U15</strain>
    </source>
</reference>
<name>A0A239G2Z7_9BURK</name>
<dbReference type="Gene3D" id="3.90.1530.10">
    <property type="entry name" value="Conserved hypothetical protein from pyrococcus furiosus pfu- 392566-001, ParB domain"/>
    <property type="match status" value="1"/>
</dbReference>
<feature type="signal peptide" evidence="1">
    <location>
        <begin position="1"/>
        <end position="25"/>
    </location>
</feature>
<dbReference type="Pfam" id="PF08857">
    <property type="entry name" value="ParBc_2"/>
    <property type="match status" value="1"/>
</dbReference>
<sequence>MRNPIRGRLLSLALSFGLLAGVAHAEPPCADNTALNASCEIALDAVRPTQPAVGMIQVEERVRRMKGETDTLKFTRSRPLPVVRGPDGNFYLTDGHHLASVLSRIGAERMVVQVIGRLDDSASFWREMQARHWVYLFDPQGRPLPPERLPRRIADLWDDPYRALAAYAESAGYFHKTDAYFMEFEWARYFGERMGWKPVDRLNLLPALQEAEKLACQPQASALPGYAGPCKTPQ</sequence>
<dbReference type="InterPro" id="IPR016932">
    <property type="entry name" value="UCP029669"/>
</dbReference>
<dbReference type="CDD" id="cd16390">
    <property type="entry name" value="ParB_N_Srx_like"/>
    <property type="match status" value="1"/>
</dbReference>
<dbReference type="Gene3D" id="1.10.8.10">
    <property type="entry name" value="DNA helicase RuvA subunit, C-terminal domain"/>
    <property type="match status" value="1"/>
</dbReference>
<dbReference type="AlphaFoldDB" id="A0A239G2Z7"/>
<dbReference type="OrthoDB" id="323572at2"/>
<evidence type="ECO:0008006" key="4">
    <source>
        <dbReference type="Google" id="ProtNLM"/>
    </source>
</evidence>
<dbReference type="InterPro" id="IPR036086">
    <property type="entry name" value="ParB/Sulfiredoxin_sf"/>
</dbReference>
<organism evidence="2 3">
    <name type="scientific">Noviherbaspirillum humi</name>
    <dbReference type="NCBI Taxonomy" id="1688639"/>
    <lineage>
        <taxon>Bacteria</taxon>
        <taxon>Pseudomonadati</taxon>
        <taxon>Pseudomonadota</taxon>
        <taxon>Betaproteobacteria</taxon>
        <taxon>Burkholderiales</taxon>
        <taxon>Oxalobacteraceae</taxon>
        <taxon>Noviherbaspirillum</taxon>
    </lineage>
</organism>
<feature type="chain" id="PRO_5013145057" description="ParB-like nuclease" evidence="1">
    <location>
        <begin position="26"/>
        <end position="234"/>
    </location>
</feature>
<gene>
    <name evidence="2" type="ORF">SAMN06265795_104202</name>
</gene>
<evidence type="ECO:0000313" key="3">
    <source>
        <dbReference type="Proteomes" id="UP000198284"/>
    </source>
</evidence>
<keyword evidence="1" id="KW-0732">Signal</keyword>
<evidence type="ECO:0000256" key="1">
    <source>
        <dbReference type="SAM" id="SignalP"/>
    </source>
</evidence>
<evidence type="ECO:0000313" key="2">
    <source>
        <dbReference type="EMBL" id="SNS62942.1"/>
    </source>
</evidence>
<dbReference type="InterPro" id="IPR014956">
    <property type="entry name" value="ParBc_2"/>
</dbReference>